<dbReference type="GO" id="GO:0004834">
    <property type="term" value="F:tryptophan synthase activity"/>
    <property type="evidence" value="ECO:0007669"/>
    <property type="project" value="UniProtKB-UniRule"/>
</dbReference>
<name>A0A4D6WYR2_9FLOR</name>
<comment type="catalytic activity">
    <reaction evidence="11 12">
        <text>(1S,2R)-1-C-(indol-3-yl)glycerol 3-phosphate + L-serine = D-glyceraldehyde 3-phosphate + L-tryptophan + H2O</text>
        <dbReference type="Rhea" id="RHEA:10532"/>
        <dbReference type="ChEBI" id="CHEBI:15377"/>
        <dbReference type="ChEBI" id="CHEBI:33384"/>
        <dbReference type="ChEBI" id="CHEBI:57912"/>
        <dbReference type="ChEBI" id="CHEBI:58866"/>
        <dbReference type="ChEBI" id="CHEBI:59776"/>
        <dbReference type="EC" id="4.2.1.20"/>
    </reaction>
</comment>
<keyword evidence="5" id="KW-0150">Chloroplast</keyword>
<dbReference type="PANTHER" id="PTHR43406:SF1">
    <property type="entry name" value="TRYPTOPHAN SYNTHASE ALPHA CHAIN, CHLOROPLASTIC"/>
    <property type="match status" value="1"/>
</dbReference>
<dbReference type="InterPro" id="IPR013785">
    <property type="entry name" value="Aldolase_TIM"/>
</dbReference>
<comment type="subcellular location">
    <subcellularLocation>
        <location evidence="2">Plastid</location>
        <location evidence="2">Chloroplast</location>
    </subcellularLocation>
</comment>
<evidence type="ECO:0000256" key="7">
    <source>
        <dbReference type="ARBA" id="ARBA00022640"/>
    </source>
</evidence>
<dbReference type="InterPro" id="IPR018204">
    <property type="entry name" value="Trp_synthase_alpha_AS"/>
</dbReference>
<evidence type="ECO:0000256" key="6">
    <source>
        <dbReference type="ARBA" id="ARBA00022605"/>
    </source>
</evidence>
<evidence type="ECO:0000256" key="3">
    <source>
        <dbReference type="ARBA" id="ARBA00004733"/>
    </source>
</evidence>
<dbReference type="PANTHER" id="PTHR43406">
    <property type="entry name" value="TRYPTOPHAN SYNTHASE, ALPHA CHAIN"/>
    <property type="match status" value="1"/>
</dbReference>
<evidence type="ECO:0000256" key="11">
    <source>
        <dbReference type="ARBA" id="ARBA00049047"/>
    </source>
</evidence>
<evidence type="ECO:0000256" key="4">
    <source>
        <dbReference type="ARBA" id="ARBA00011270"/>
    </source>
</evidence>
<dbReference type="EC" id="4.2.1.20" evidence="12"/>
<dbReference type="GO" id="GO:0005829">
    <property type="term" value="C:cytosol"/>
    <property type="evidence" value="ECO:0007669"/>
    <property type="project" value="TreeGrafter"/>
</dbReference>
<keyword evidence="8 12" id="KW-0822">Tryptophan biosynthesis</keyword>
<dbReference type="PROSITE" id="PS00167">
    <property type="entry name" value="TRP_SYNTHASE_ALPHA"/>
    <property type="match status" value="1"/>
</dbReference>
<evidence type="ECO:0000256" key="9">
    <source>
        <dbReference type="ARBA" id="ARBA00023141"/>
    </source>
</evidence>
<keyword evidence="9 12" id="KW-0057">Aromatic amino acid biosynthesis</keyword>
<dbReference type="EMBL" id="MK814659">
    <property type="protein sequence ID" value="QCI06705.1"/>
    <property type="molecule type" value="Genomic_DNA"/>
</dbReference>
<dbReference type="HAMAP" id="MF_00131">
    <property type="entry name" value="Trp_synth_alpha"/>
    <property type="match status" value="1"/>
</dbReference>
<dbReference type="Pfam" id="PF00290">
    <property type="entry name" value="Trp_syntA"/>
    <property type="match status" value="1"/>
</dbReference>
<dbReference type="CDD" id="cd04724">
    <property type="entry name" value="Tryptophan_synthase_alpha"/>
    <property type="match status" value="1"/>
</dbReference>
<dbReference type="AlphaFoldDB" id="A0A4D6WYR2"/>
<comment type="pathway">
    <text evidence="3 12">Amino-acid biosynthesis; L-tryptophan biosynthesis; L-tryptophan from chorismate: step 5/5.</text>
</comment>
<dbReference type="UniPathway" id="UPA00035">
    <property type="reaction ID" value="UER00044"/>
</dbReference>
<keyword evidence="6 12" id="KW-0028">Amino-acid biosynthesis</keyword>
<organism evidence="14">
    <name type="scientific">Gayliella sp</name>
    <dbReference type="NCBI Taxonomy" id="2575623"/>
    <lineage>
        <taxon>Eukaryota</taxon>
        <taxon>Rhodophyta</taxon>
        <taxon>Florideophyceae</taxon>
        <taxon>Rhodymeniophycidae</taxon>
        <taxon>Ceramiales</taxon>
        <taxon>Ceramiaceae</taxon>
        <taxon>Gayliella</taxon>
    </lineage>
</organism>
<reference evidence="14" key="1">
    <citation type="journal article" date="2019" name="Mol. Phylogenet. Evol.">
        <title>Morphological evolution and classification of the red algal order Ceramiales inferred using plastid phylogenomics.</title>
        <authorList>
            <person name="Diaz-Tapia P."/>
            <person name="Pasella M.M."/>
            <person name="Verbruggen H."/>
            <person name="Maggs C.A."/>
        </authorList>
    </citation>
    <scope>NUCLEOTIDE SEQUENCE</scope>
</reference>
<keyword evidence="7 14" id="KW-0934">Plastid</keyword>
<protein>
    <recommendedName>
        <fullName evidence="12">Tryptophan synthase alpha chain</fullName>
        <ecNumber evidence="12">4.2.1.20</ecNumber>
    </recommendedName>
</protein>
<feature type="active site" description="Proton acceptor" evidence="12">
    <location>
        <position position="47"/>
    </location>
</feature>
<evidence type="ECO:0000256" key="10">
    <source>
        <dbReference type="ARBA" id="ARBA00023239"/>
    </source>
</evidence>
<dbReference type="FunFam" id="3.20.20.70:FF:000037">
    <property type="entry name" value="Tryptophan synthase alpha chain"/>
    <property type="match status" value="1"/>
</dbReference>
<reference evidence="14" key="2">
    <citation type="submission" date="2019-04" db="EMBL/GenBank/DDBJ databases">
        <authorList>
            <person name="Pasella M."/>
        </authorList>
    </citation>
    <scope>NUCLEOTIDE SEQUENCE</scope>
</reference>
<proteinExistence type="inferred from homology"/>
<comment type="function">
    <text evidence="1 12">The alpha subunit is responsible for the aldol cleavage of indoleglycerol phosphate to indole and glyceraldehyde 3-phosphate.</text>
</comment>
<sequence>MNIISQSLRNQTSRCSLIPFITAGYPDVNTTIKVMFELDNQGADIIELGIPYSDALADGPVIQNASLIAIKQKVYIDQVLLILTSVHKKISIPIIIFTYYNPLLKRGISKFIKEIALLGVKGLIIPDLPLEEADNMIIICEQEGIELILFVAPTSSLERTKLISQKSPGCIYLVSSTGVTGIRSSIDSKMIGLAKHIKSISNKLVMLGFGISNSSQVKDIANWDVDGIVVGTAFIKRLSKPNLYERVNEISSFCKSLRDAIDN</sequence>
<evidence type="ECO:0000256" key="5">
    <source>
        <dbReference type="ARBA" id="ARBA00022528"/>
    </source>
</evidence>
<evidence type="ECO:0000256" key="12">
    <source>
        <dbReference type="HAMAP-Rule" id="MF_00131"/>
    </source>
</evidence>
<geneLocation type="plastid" evidence="14"/>
<dbReference type="InterPro" id="IPR002028">
    <property type="entry name" value="Trp_synthase_suA"/>
</dbReference>
<dbReference type="Gene3D" id="3.20.20.70">
    <property type="entry name" value="Aldolase class I"/>
    <property type="match status" value="1"/>
</dbReference>
<dbReference type="SUPFAM" id="SSF51366">
    <property type="entry name" value="Ribulose-phoshate binding barrel"/>
    <property type="match status" value="1"/>
</dbReference>
<feature type="active site" description="Proton acceptor" evidence="12">
    <location>
        <position position="58"/>
    </location>
</feature>
<evidence type="ECO:0000313" key="14">
    <source>
        <dbReference type="EMBL" id="QCI06705.1"/>
    </source>
</evidence>
<keyword evidence="10 12" id="KW-0456">Lyase</keyword>
<comment type="similarity">
    <text evidence="12 13">Belongs to the TrpA family.</text>
</comment>
<evidence type="ECO:0000256" key="1">
    <source>
        <dbReference type="ARBA" id="ARBA00003365"/>
    </source>
</evidence>
<dbReference type="InterPro" id="IPR011060">
    <property type="entry name" value="RibuloseP-bd_barrel"/>
</dbReference>
<comment type="subunit">
    <text evidence="4 12">Tetramer of two alpha and two beta chains.</text>
</comment>
<dbReference type="GO" id="GO:0009507">
    <property type="term" value="C:chloroplast"/>
    <property type="evidence" value="ECO:0007669"/>
    <property type="project" value="UniProtKB-SubCell"/>
</dbReference>
<accession>A0A4D6WYR2</accession>
<evidence type="ECO:0000256" key="13">
    <source>
        <dbReference type="RuleBase" id="RU003662"/>
    </source>
</evidence>
<dbReference type="NCBIfam" id="TIGR00262">
    <property type="entry name" value="trpA"/>
    <property type="match status" value="1"/>
</dbReference>
<evidence type="ECO:0000256" key="8">
    <source>
        <dbReference type="ARBA" id="ARBA00022822"/>
    </source>
</evidence>
<evidence type="ECO:0000256" key="2">
    <source>
        <dbReference type="ARBA" id="ARBA00004229"/>
    </source>
</evidence>
<gene>
    <name evidence="12 14" type="primary">trpA</name>
</gene>